<dbReference type="AlphaFoldDB" id="A0A2U1JRM9"/>
<dbReference type="PANTHER" id="PTHR30411">
    <property type="entry name" value="CYTOPLASMIC PROTEIN"/>
    <property type="match status" value="1"/>
</dbReference>
<dbReference type="Proteomes" id="UP000245998">
    <property type="component" value="Unassembled WGS sequence"/>
</dbReference>
<accession>A0A2U1JRM9</accession>
<reference evidence="2 3" key="1">
    <citation type="submission" date="2018-04" db="EMBL/GenBank/DDBJ databases">
        <title>Camelliibacillus theae gen. nov., sp. nov., isolated from Pu'er tea.</title>
        <authorList>
            <person name="Niu L."/>
        </authorList>
    </citation>
    <scope>NUCLEOTIDE SEQUENCE [LARGE SCALE GENOMIC DNA]</scope>
    <source>
        <strain evidence="2 3">T8</strain>
    </source>
</reference>
<dbReference type="Pfam" id="PF04073">
    <property type="entry name" value="tRNA_edit"/>
    <property type="match status" value="1"/>
</dbReference>
<protein>
    <recommendedName>
        <fullName evidence="1">YbaK/aminoacyl-tRNA synthetase-associated domain-containing protein</fullName>
    </recommendedName>
</protein>
<dbReference type="GO" id="GO:0002161">
    <property type="term" value="F:aminoacyl-tRNA deacylase activity"/>
    <property type="evidence" value="ECO:0007669"/>
    <property type="project" value="InterPro"/>
</dbReference>
<feature type="domain" description="YbaK/aminoacyl-tRNA synthetase-associated" evidence="1">
    <location>
        <begin position="17"/>
        <end position="132"/>
    </location>
</feature>
<gene>
    <name evidence="2" type="ORF">DCC39_16565</name>
</gene>
<dbReference type="EMBL" id="QCZG01000050">
    <property type="protein sequence ID" value="PWA07609.1"/>
    <property type="molecule type" value="Genomic_DNA"/>
</dbReference>
<proteinExistence type="predicted"/>
<dbReference type="InterPro" id="IPR007214">
    <property type="entry name" value="YbaK/aa-tRNA-synth-assoc-dom"/>
</dbReference>
<comment type="caution">
    <text evidence="2">The sequence shown here is derived from an EMBL/GenBank/DDBJ whole genome shotgun (WGS) entry which is preliminary data.</text>
</comment>
<organism evidence="2 3">
    <name type="scientific">Pueribacillus theae</name>
    <dbReference type="NCBI Taxonomy" id="2171751"/>
    <lineage>
        <taxon>Bacteria</taxon>
        <taxon>Bacillati</taxon>
        <taxon>Bacillota</taxon>
        <taxon>Bacilli</taxon>
        <taxon>Bacillales</taxon>
        <taxon>Bacillaceae</taxon>
        <taxon>Pueribacillus</taxon>
    </lineage>
</organism>
<dbReference type="OrthoDB" id="9798760at2"/>
<evidence type="ECO:0000313" key="2">
    <source>
        <dbReference type="EMBL" id="PWA07609.1"/>
    </source>
</evidence>
<evidence type="ECO:0000313" key="3">
    <source>
        <dbReference type="Proteomes" id="UP000245998"/>
    </source>
</evidence>
<dbReference type="Gene3D" id="3.90.960.10">
    <property type="entry name" value="YbaK/aminoacyl-tRNA synthetase-associated domain"/>
    <property type="match status" value="1"/>
</dbReference>
<dbReference type="InterPro" id="IPR036754">
    <property type="entry name" value="YbaK/aa-tRNA-synt-asso_dom_sf"/>
</dbReference>
<keyword evidence="3" id="KW-1185">Reference proteome</keyword>
<name>A0A2U1JRM9_9BACI</name>
<dbReference type="PANTHER" id="PTHR30411:SF1">
    <property type="entry name" value="CYTOPLASMIC PROTEIN"/>
    <property type="match status" value="1"/>
</dbReference>
<sequence>MRVNNLRAQYIEFNNSFHTFEAAASEVKGSVNEFVKNICMIGEVGQLIVAIVKGEDRVSILRVSKVLNISHPRLITKKEVLEATGYPAGAVPSFGFEAIFLIDKKVTELEFVYTSGGSFNSLVKIHIRELLKANKGVVKRIRE</sequence>
<dbReference type="SUPFAM" id="SSF55826">
    <property type="entry name" value="YbaK/ProRS associated domain"/>
    <property type="match status" value="1"/>
</dbReference>
<evidence type="ECO:0000259" key="1">
    <source>
        <dbReference type="Pfam" id="PF04073"/>
    </source>
</evidence>